<evidence type="ECO:0000313" key="2">
    <source>
        <dbReference type="Proteomes" id="UP001391051"/>
    </source>
</evidence>
<accession>A0ABR1Q9Y9</accession>
<dbReference type="EMBL" id="JAQQWE010000006">
    <property type="protein sequence ID" value="KAK7949313.1"/>
    <property type="molecule type" value="Genomic_DNA"/>
</dbReference>
<dbReference type="Proteomes" id="UP001391051">
    <property type="component" value="Unassembled WGS sequence"/>
</dbReference>
<organism evidence="1 2">
    <name type="scientific">Apiospora aurea</name>
    <dbReference type="NCBI Taxonomy" id="335848"/>
    <lineage>
        <taxon>Eukaryota</taxon>
        <taxon>Fungi</taxon>
        <taxon>Dikarya</taxon>
        <taxon>Ascomycota</taxon>
        <taxon>Pezizomycotina</taxon>
        <taxon>Sordariomycetes</taxon>
        <taxon>Xylariomycetidae</taxon>
        <taxon>Amphisphaeriales</taxon>
        <taxon>Apiosporaceae</taxon>
        <taxon>Apiospora</taxon>
    </lineage>
</organism>
<name>A0ABR1Q9Y9_9PEZI</name>
<sequence length="296" mass="34006">MAFETKLPCSRCAPFRTKDIKSWLENLEGRGDDDDDKRVLVAELAYVVAYLEENPNLHDAEENLARMSGEVHRLGEPGVELARAVQEVCKSSSASHMAFMRGMRYWHLRHRYTDMRTGYLDQFREELGNLAGVRADLEEQLHAGEVQRGFGLTGLISLQQLNSLYYALADVYEAIAQIAVALAMTHWDLYPWYQPYVTSQRFLQVRKDLREKCDNYKTLPKKMLRDVGALRGSLPVREVIDHVPIPSREDFKIEWIKMLDKYVTAIVLETRGAPKRSQRSRGALSYGVQELRLVAL</sequence>
<protein>
    <submittedName>
        <fullName evidence="1">Uncharacterized protein</fullName>
    </submittedName>
</protein>
<dbReference type="RefSeq" id="XP_066698819.1">
    <property type="nucleotide sequence ID" value="XM_066846421.1"/>
</dbReference>
<reference evidence="1 2" key="1">
    <citation type="submission" date="2023-01" db="EMBL/GenBank/DDBJ databases">
        <title>Analysis of 21 Apiospora genomes using comparative genomics revels a genus with tremendous synthesis potential of carbohydrate active enzymes and secondary metabolites.</title>
        <authorList>
            <person name="Sorensen T."/>
        </authorList>
    </citation>
    <scope>NUCLEOTIDE SEQUENCE [LARGE SCALE GENOMIC DNA]</scope>
    <source>
        <strain evidence="1 2">CBS 24483</strain>
    </source>
</reference>
<dbReference type="GeneID" id="92079483"/>
<proteinExistence type="predicted"/>
<keyword evidence="2" id="KW-1185">Reference proteome</keyword>
<evidence type="ECO:0000313" key="1">
    <source>
        <dbReference type="EMBL" id="KAK7949313.1"/>
    </source>
</evidence>
<comment type="caution">
    <text evidence="1">The sequence shown here is derived from an EMBL/GenBank/DDBJ whole genome shotgun (WGS) entry which is preliminary data.</text>
</comment>
<gene>
    <name evidence="1" type="ORF">PG986_010199</name>
</gene>